<dbReference type="PROSITE" id="PS50405">
    <property type="entry name" value="GST_CTER"/>
    <property type="match status" value="1"/>
</dbReference>
<dbReference type="GO" id="GO:0005737">
    <property type="term" value="C:cytoplasm"/>
    <property type="evidence" value="ECO:0007669"/>
    <property type="project" value="TreeGrafter"/>
</dbReference>
<evidence type="ECO:0000313" key="2">
    <source>
        <dbReference type="Proteomes" id="UP000749559"/>
    </source>
</evidence>
<gene>
    <name evidence="1" type="ORF">OFUS_LOCUS22339</name>
</gene>
<organism evidence="1 2">
    <name type="scientific">Owenia fusiformis</name>
    <name type="common">Polychaete worm</name>
    <dbReference type="NCBI Taxonomy" id="6347"/>
    <lineage>
        <taxon>Eukaryota</taxon>
        <taxon>Metazoa</taxon>
        <taxon>Spiralia</taxon>
        <taxon>Lophotrochozoa</taxon>
        <taxon>Annelida</taxon>
        <taxon>Polychaeta</taxon>
        <taxon>Sedentaria</taxon>
        <taxon>Canalipalpata</taxon>
        <taxon>Sabellida</taxon>
        <taxon>Oweniida</taxon>
        <taxon>Oweniidae</taxon>
        <taxon>Owenia</taxon>
    </lineage>
</organism>
<evidence type="ECO:0000313" key="1">
    <source>
        <dbReference type="EMBL" id="CAH1798167.1"/>
    </source>
</evidence>
<sequence length="276" mass="31469">MAAHIEMYIRGPYDKVNTRTGACPTCHEYTLAFSVLQEAMPNLLTTLDIVPFTPENPPPILKEYGNGKRFPVLFVKEGKDSKGIDMSNTVCDTTDEIEGLLDRFNCTRLHGRRDSVEEAEAEKAFDSLYVKFMAYIKNPDKDAKGILRELMKLNEHLGRQQEKGLRFAVEDHLTLADCYVLPKVHHIRIAGKAYRDFDIPLDLIHLWRYLENCYNQKIFVRSCPADKDIVEFYRAKTPIKPNMEATKVMLGPVTLTLDVPAEVAQHPPRENGENGD</sequence>
<dbReference type="Proteomes" id="UP000749559">
    <property type="component" value="Unassembled WGS sequence"/>
</dbReference>
<reference evidence="1" key="1">
    <citation type="submission" date="2022-03" db="EMBL/GenBank/DDBJ databases">
        <authorList>
            <person name="Martin C."/>
        </authorList>
    </citation>
    <scope>NUCLEOTIDE SEQUENCE</scope>
</reference>
<dbReference type="InterPro" id="IPR036282">
    <property type="entry name" value="Glutathione-S-Trfase_C_sf"/>
</dbReference>
<comment type="caution">
    <text evidence="1">The sequence shown here is derived from an EMBL/GenBank/DDBJ whole genome shotgun (WGS) entry which is preliminary data.</text>
</comment>
<dbReference type="GO" id="GO:0016324">
    <property type="term" value="C:apical plasma membrane"/>
    <property type="evidence" value="ECO:0007669"/>
    <property type="project" value="TreeGrafter"/>
</dbReference>
<keyword evidence="2" id="KW-1185">Reference proteome</keyword>
<dbReference type="Gene3D" id="3.40.30.10">
    <property type="entry name" value="Glutaredoxin"/>
    <property type="match status" value="1"/>
</dbReference>
<protein>
    <submittedName>
        <fullName evidence="1">Uncharacterized protein</fullName>
    </submittedName>
</protein>
<accession>A0A8J1TE13</accession>
<dbReference type="InterPro" id="IPR010987">
    <property type="entry name" value="Glutathione-S-Trfase_C-like"/>
</dbReference>
<dbReference type="PANTHER" id="PTHR43920:SF5">
    <property type="entry name" value="CHLORIDE INTRACELLULAR CHANNEL CLIC"/>
    <property type="match status" value="1"/>
</dbReference>
<dbReference type="Pfam" id="PF13410">
    <property type="entry name" value="GST_C_2"/>
    <property type="match status" value="1"/>
</dbReference>
<dbReference type="OrthoDB" id="1935530at2759"/>
<dbReference type="AlphaFoldDB" id="A0A8J1TE13"/>
<dbReference type="EMBL" id="CAIIXF020000011">
    <property type="protein sequence ID" value="CAH1798167.1"/>
    <property type="molecule type" value="Genomic_DNA"/>
</dbReference>
<dbReference type="GO" id="GO:0005254">
    <property type="term" value="F:chloride channel activity"/>
    <property type="evidence" value="ECO:0007669"/>
    <property type="project" value="TreeGrafter"/>
</dbReference>
<proteinExistence type="predicted"/>
<dbReference type="PANTHER" id="PTHR43920">
    <property type="entry name" value="CHLORIDE INTRACELLULAR CHANNEL, ISOFORM A"/>
    <property type="match status" value="1"/>
</dbReference>
<name>A0A8J1TE13_OWEFU</name>
<dbReference type="Gene3D" id="1.20.1050.10">
    <property type="match status" value="1"/>
</dbReference>
<dbReference type="SUPFAM" id="SSF47616">
    <property type="entry name" value="GST C-terminal domain-like"/>
    <property type="match status" value="1"/>
</dbReference>